<evidence type="ECO:0000313" key="2">
    <source>
        <dbReference type="EMBL" id="KAK6341215.1"/>
    </source>
</evidence>
<proteinExistence type="predicted"/>
<organism evidence="2 3">
    <name type="scientific">Orbilia brochopaga</name>
    <dbReference type="NCBI Taxonomy" id="3140254"/>
    <lineage>
        <taxon>Eukaryota</taxon>
        <taxon>Fungi</taxon>
        <taxon>Dikarya</taxon>
        <taxon>Ascomycota</taxon>
        <taxon>Pezizomycotina</taxon>
        <taxon>Orbiliomycetes</taxon>
        <taxon>Orbiliales</taxon>
        <taxon>Orbiliaceae</taxon>
        <taxon>Orbilia</taxon>
    </lineage>
</organism>
<dbReference type="Proteomes" id="UP001375240">
    <property type="component" value="Unassembled WGS sequence"/>
</dbReference>
<keyword evidence="3" id="KW-1185">Reference proteome</keyword>
<gene>
    <name evidence="2" type="ORF">TWF696_008301</name>
</gene>
<sequence>MNFHQYGRSLKPAVSGYRYRHTARRHHPRVTNCHAPSRSTRQLHSDAAAASSDEPSENAKSSAKKFEHGYMSGWISKEDQKFAAVARLSNSKANIRQRIYSDHSILKPNPYDILSDISCFQRRDEMLQQHYEIPWQPAIRTDTPAQPRAKKQPRTSLETRSPARASTHKQLFSTIDGGFERGPSDWPATFYFVACGQGGEALTPAIRSASLAYMVKKFVLGGRHEDVLRVYTEIQNSWLTAEQRELDAMVYFESLLNAFTEKPAPSHSVVTQVLNNFELAYENFDRQFIVGRTHSFRERLTPALLIFLSTNLRLRESLTVIKAQATNLSDQKEGDRIIPEIYYNLNKSLLDSQKPLVDPIDRDNIHTFYIAQSKILHDLSSIPRTAAVNTPLARVFLDQAITWEEVLEAKRLMLDSPDRSDIITYQSAFMRALHRLSPAIAPGSIHGRSMSELVTDLRWLFNLKGCARQRGTFIGTAASIYARLGVFRALELLLDAVDAVKRPYSISATYIRETIQCLAVATQSRAAVRSDTKSRAVDIAMRMLQLHFVCVSRSPRERNTLHQGLVRDVIRLLAFCGAPGAIRDVWQSVLSMTPRGNLDRSTLETALDGLLAAGDVQHAMKILKTVPTATGGNVTASTLRPFLTAAVSPPDALTNDRIPLDEVVRIGIQKKVQWGSVAHVYYLRSRQDENDNINTRDARIRHVEVWARAIQACADEITHERQQPGAVFEKTLTRLEQVFKHVEADGEPVTADSDQVVVPNTD</sequence>
<accession>A0AAV9UGV0</accession>
<feature type="region of interest" description="Disordered" evidence="1">
    <location>
        <begin position="14"/>
        <end position="64"/>
    </location>
</feature>
<name>A0AAV9UGV0_9PEZI</name>
<comment type="caution">
    <text evidence="2">The sequence shown here is derived from an EMBL/GenBank/DDBJ whole genome shotgun (WGS) entry which is preliminary data.</text>
</comment>
<evidence type="ECO:0000256" key="1">
    <source>
        <dbReference type="SAM" id="MobiDB-lite"/>
    </source>
</evidence>
<evidence type="ECO:0000313" key="3">
    <source>
        <dbReference type="Proteomes" id="UP001375240"/>
    </source>
</evidence>
<feature type="compositionally biased region" description="Basic residues" evidence="1">
    <location>
        <begin position="18"/>
        <end position="29"/>
    </location>
</feature>
<evidence type="ECO:0008006" key="4">
    <source>
        <dbReference type="Google" id="ProtNLM"/>
    </source>
</evidence>
<dbReference type="EMBL" id="JAVHNQ010000007">
    <property type="protein sequence ID" value="KAK6341215.1"/>
    <property type="molecule type" value="Genomic_DNA"/>
</dbReference>
<reference evidence="2 3" key="1">
    <citation type="submission" date="2019-10" db="EMBL/GenBank/DDBJ databases">
        <authorList>
            <person name="Palmer J.M."/>
        </authorList>
    </citation>
    <scope>NUCLEOTIDE SEQUENCE [LARGE SCALE GENOMIC DNA]</scope>
    <source>
        <strain evidence="2 3">TWF696</strain>
    </source>
</reference>
<feature type="region of interest" description="Disordered" evidence="1">
    <location>
        <begin position="137"/>
        <end position="167"/>
    </location>
</feature>
<protein>
    <recommendedName>
        <fullName evidence="4">Pentatricopeptide repeat domain-containing protein</fullName>
    </recommendedName>
</protein>
<dbReference type="AlphaFoldDB" id="A0AAV9UGV0"/>